<reference evidence="1 2" key="1">
    <citation type="journal article" date="2016" name="Mol. Biol. Evol.">
        <title>Comparative Genomics of Early-Diverging Mushroom-Forming Fungi Provides Insights into the Origins of Lignocellulose Decay Capabilities.</title>
        <authorList>
            <person name="Nagy L.G."/>
            <person name="Riley R."/>
            <person name="Tritt A."/>
            <person name="Adam C."/>
            <person name="Daum C."/>
            <person name="Floudas D."/>
            <person name="Sun H."/>
            <person name="Yadav J.S."/>
            <person name="Pangilinan J."/>
            <person name="Larsson K.H."/>
            <person name="Matsuura K."/>
            <person name="Barry K."/>
            <person name="Labutti K."/>
            <person name="Kuo R."/>
            <person name="Ohm R.A."/>
            <person name="Bhattacharya S.S."/>
            <person name="Shirouzu T."/>
            <person name="Yoshinaga Y."/>
            <person name="Martin F.M."/>
            <person name="Grigoriev I.V."/>
            <person name="Hibbett D.S."/>
        </authorList>
    </citation>
    <scope>NUCLEOTIDE SEQUENCE [LARGE SCALE GENOMIC DNA]</scope>
    <source>
        <strain evidence="1 2">93-53</strain>
    </source>
</reference>
<dbReference type="InParanoid" id="A0A165ERX4"/>
<protein>
    <submittedName>
        <fullName evidence="1">Uncharacterized protein</fullName>
    </submittedName>
</protein>
<dbReference type="Proteomes" id="UP000076871">
    <property type="component" value="Unassembled WGS sequence"/>
</dbReference>
<accession>A0A165ERX4</accession>
<evidence type="ECO:0000313" key="1">
    <source>
        <dbReference type="EMBL" id="KZT07644.1"/>
    </source>
</evidence>
<organism evidence="1 2">
    <name type="scientific">Laetiporus sulphureus 93-53</name>
    <dbReference type="NCBI Taxonomy" id="1314785"/>
    <lineage>
        <taxon>Eukaryota</taxon>
        <taxon>Fungi</taxon>
        <taxon>Dikarya</taxon>
        <taxon>Basidiomycota</taxon>
        <taxon>Agaricomycotina</taxon>
        <taxon>Agaricomycetes</taxon>
        <taxon>Polyporales</taxon>
        <taxon>Laetiporus</taxon>
    </lineage>
</organism>
<dbReference type="EMBL" id="KV427618">
    <property type="protein sequence ID" value="KZT07644.1"/>
    <property type="molecule type" value="Genomic_DNA"/>
</dbReference>
<dbReference type="AlphaFoldDB" id="A0A165ERX4"/>
<sequence length="71" mass="7339">MIAHSINGFNPRLADAIGSIATSASCVEQFVTAECTPSPMAVEIPHAHVKTCGLDVDASQACVVVPLCKKS</sequence>
<dbReference type="GeneID" id="63825682"/>
<dbReference type="RefSeq" id="XP_040765384.1">
    <property type="nucleotide sequence ID" value="XM_040908653.1"/>
</dbReference>
<name>A0A165ERX4_9APHY</name>
<evidence type="ECO:0000313" key="2">
    <source>
        <dbReference type="Proteomes" id="UP000076871"/>
    </source>
</evidence>
<proteinExistence type="predicted"/>
<keyword evidence="2" id="KW-1185">Reference proteome</keyword>
<gene>
    <name evidence="1" type="ORF">LAESUDRAFT_724620</name>
</gene>